<dbReference type="Pfam" id="PF02518">
    <property type="entry name" value="HATPase_c"/>
    <property type="match status" value="1"/>
</dbReference>
<dbReference type="SMART" id="SM00387">
    <property type="entry name" value="HATPase_c"/>
    <property type="match status" value="1"/>
</dbReference>
<dbReference type="SUPFAM" id="SSF52172">
    <property type="entry name" value="CheY-like"/>
    <property type="match status" value="1"/>
</dbReference>
<dbReference type="InterPro" id="IPR036890">
    <property type="entry name" value="HATPase_C_sf"/>
</dbReference>
<dbReference type="InterPro" id="IPR036097">
    <property type="entry name" value="HisK_dim/P_sf"/>
</dbReference>
<name>A0A7S1NZC8_9ALVE</name>
<dbReference type="SMART" id="SM00388">
    <property type="entry name" value="HisKA"/>
    <property type="match status" value="1"/>
</dbReference>
<protein>
    <recommendedName>
        <fullName evidence="2">histidine kinase</fullName>
        <ecNumber evidence="2">2.7.13.3</ecNumber>
    </recommendedName>
</protein>
<dbReference type="PANTHER" id="PTHR43047">
    <property type="entry name" value="TWO-COMPONENT HISTIDINE PROTEIN KINASE"/>
    <property type="match status" value="1"/>
</dbReference>
<feature type="transmembrane region" description="Helical" evidence="7">
    <location>
        <begin position="16"/>
        <end position="38"/>
    </location>
</feature>
<dbReference type="InterPro" id="IPR011006">
    <property type="entry name" value="CheY-like_superfamily"/>
</dbReference>
<gene>
    <name evidence="10" type="ORF">VBRA1451_LOCUS4798</name>
</gene>
<dbReference type="InterPro" id="IPR004358">
    <property type="entry name" value="Sig_transdc_His_kin-like_C"/>
</dbReference>
<dbReference type="CDD" id="cd00082">
    <property type="entry name" value="HisKA"/>
    <property type="match status" value="1"/>
</dbReference>
<keyword evidence="3 6" id="KW-0597">Phosphoprotein</keyword>
<dbReference type="GO" id="GO:0009927">
    <property type="term" value="F:histidine phosphotransfer kinase activity"/>
    <property type="evidence" value="ECO:0007669"/>
    <property type="project" value="TreeGrafter"/>
</dbReference>
<evidence type="ECO:0000256" key="6">
    <source>
        <dbReference type="PROSITE-ProRule" id="PRU00169"/>
    </source>
</evidence>
<keyword evidence="5" id="KW-0418">Kinase</keyword>
<feature type="domain" description="Response regulatory" evidence="9">
    <location>
        <begin position="566"/>
        <end position="708"/>
    </location>
</feature>
<organism evidence="10">
    <name type="scientific">Vitrella brassicaformis</name>
    <dbReference type="NCBI Taxonomy" id="1169539"/>
    <lineage>
        <taxon>Eukaryota</taxon>
        <taxon>Sar</taxon>
        <taxon>Alveolata</taxon>
        <taxon>Colpodellida</taxon>
        <taxon>Vitrellaceae</taxon>
        <taxon>Vitrella</taxon>
    </lineage>
</organism>
<dbReference type="PROSITE" id="PS50109">
    <property type="entry name" value="HIS_KIN"/>
    <property type="match status" value="1"/>
</dbReference>
<proteinExistence type="predicted"/>
<dbReference type="Gene3D" id="3.40.50.2300">
    <property type="match status" value="1"/>
</dbReference>
<evidence type="ECO:0000256" key="1">
    <source>
        <dbReference type="ARBA" id="ARBA00000085"/>
    </source>
</evidence>
<dbReference type="PROSITE" id="PS50110">
    <property type="entry name" value="RESPONSE_REGULATORY"/>
    <property type="match status" value="1"/>
</dbReference>
<dbReference type="InterPro" id="IPR003661">
    <property type="entry name" value="HisK_dim/P_dom"/>
</dbReference>
<comment type="catalytic activity">
    <reaction evidence="1">
        <text>ATP + protein L-histidine = ADP + protein N-phospho-L-histidine.</text>
        <dbReference type="EC" id="2.7.13.3"/>
    </reaction>
</comment>
<keyword evidence="7" id="KW-0472">Membrane</keyword>
<dbReference type="EMBL" id="HBGB01008497">
    <property type="protein sequence ID" value="CAD9049737.1"/>
    <property type="molecule type" value="Transcribed_RNA"/>
</dbReference>
<dbReference type="InterPro" id="IPR005467">
    <property type="entry name" value="His_kinase_dom"/>
</dbReference>
<evidence type="ECO:0000259" key="8">
    <source>
        <dbReference type="PROSITE" id="PS50109"/>
    </source>
</evidence>
<dbReference type="EC" id="2.7.13.3" evidence="2"/>
<dbReference type="AlphaFoldDB" id="A0A7S1NZC8"/>
<feature type="modified residue" description="4-aspartylphosphate" evidence="6">
    <location>
        <position position="635"/>
    </location>
</feature>
<dbReference type="SUPFAM" id="SSF55874">
    <property type="entry name" value="ATPase domain of HSP90 chaperone/DNA topoisomerase II/histidine kinase"/>
    <property type="match status" value="1"/>
</dbReference>
<evidence type="ECO:0000256" key="5">
    <source>
        <dbReference type="ARBA" id="ARBA00022777"/>
    </source>
</evidence>
<evidence type="ECO:0000256" key="3">
    <source>
        <dbReference type="ARBA" id="ARBA00022553"/>
    </source>
</evidence>
<feature type="transmembrane region" description="Helical" evidence="7">
    <location>
        <begin position="82"/>
        <end position="99"/>
    </location>
</feature>
<dbReference type="InterPro" id="IPR001789">
    <property type="entry name" value="Sig_transdc_resp-reg_receiver"/>
</dbReference>
<dbReference type="Gene3D" id="3.30.565.10">
    <property type="entry name" value="Histidine kinase-like ATPase, C-terminal domain"/>
    <property type="match status" value="1"/>
</dbReference>
<evidence type="ECO:0000256" key="2">
    <source>
        <dbReference type="ARBA" id="ARBA00012438"/>
    </source>
</evidence>
<keyword evidence="7" id="KW-1133">Transmembrane helix</keyword>
<feature type="transmembrane region" description="Helical" evidence="7">
    <location>
        <begin position="138"/>
        <end position="158"/>
    </location>
</feature>
<feature type="transmembrane region" description="Helical" evidence="7">
    <location>
        <begin position="50"/>
        <end position="70"/>
    </location>
</feature>
<dbReference type="SUPFAM" id="SSF47384">
    <property type="entry name" value="Homodimeric domain of signal transducing histidine kinase"/>
    <property type="match status" value="1"/>
</dbReference>
<dbReference type="CDD" id="cd17546">
    <property type="entry name" value="REC_hyHK_CKI1_RcsC-like"/>
    <property type="match status" value="1"/>
</dbReference>
<dbReference type="PRINTS" id="PR00344">
    <property type="entry name" value="BCTRLSENSOR"/>
</dbReference>
<evidence type="ECO:0000313" key="10">
    <source>
        <dbReference type="EMBL" id="CAD9049737.1"/>
    </source>
</evidence>
<reference evidence="10" key="1">
    <citation type="submission" date="2021-01" db="EMBL/GenBank/DDBJ databases">
        <authorList>
            <person name="Corre E."/>
            <person name="Pelletier E."/>
            <person name="Niang G."/>
            <person name="Scheremetjew M."/>
            <person name="Finn R."/>
            <person name="Kale V."/>
            <person name="Holt S."/>
            <person name="Cochrane G."/>
            <person name="Meng A."/>
            <person name="Brown T."/>
            <person name="Cohen L."/>
        </authorList>
    </citation>
    <scope>NUCLEOTIDE SEQUENCE</scope>
    <source>
        <strain evidence="10">CCMP3346</strain>
    </source>
</reference>
<dbReference type="Gene3D" id="1.10.287.130">
    <property type="match status" value="1"/>
</dbReference>
<dbReference type="Pfam" id="PF00512">
    <property type="entry name" value="HisKA"/>
    <property type="match status" value="1"/>
</dbReference>
<dbReference type="PANTHER" id="PTHR43047:SF62">
    <property type="entry name" value="SENSOR HISTIDINE KINASE DPIB"/>
    <property type="match status" value="1"/>
</dbReference>
<feature type="transmembrane region" description="Helical" evidence="7">
    <location>
        <begin position="170"/>
        <end position="189"/>
    </location>
</feature>
<keyword evidence="4" id="KW-0808">Transferase</keyword>
<sequence length="726" mass="81996">MPEAFERWCFGDFVRWIQVPLTIFSIGIVLHTIIEVGRVGKGDTFRASRLVRDVLIVSLLGSYLLFRSVWPNKSHMSRARDLKIMVVLFSVMGCLNAFHTRYTFSSSRMIDLSWDIQHGDAPASDLAFDLGMVAFWSVFRANSFFAGCVTFSMFSWFLLAELVTSTGPVFWGRLVANALMAQLLVWVSISMERKSREVIREKKRLERMTAERERFFASQHATFAKIAHDLRTPLNGIINSADFMRNDLEGLNVSPEHPIGGYIDIMASAAEYMLLLTNNLLEVSRLTVKRQRKNSYDTDAALPIHPSSSLEFTPTCCWTRAKERRSDRLLHRACQEDKRGNATLSDVFSLHKDWMDLRTCMKKVFHLHVPTARLKKLAYQIPSYQGPCFIYADMVRLSQAANNLLSNALKMTEKGYVEVLVTSNPIQKQDGQPPPLDLVKHPSCDSESLKMYSIEIRIKDSGRGIPADKLQSLGNEFEQVQAKDAPIGTGLGLNIARMVAKAMGGDCKLKSEGVNKGTTATFCFDCWGMYELNVAKRSGQGSPHRQTMDSTVLQTLIDKMQRLQIHLFLADDDFINRQSLDIIIKKMGVPESSITWSLNGADLVSAVKERLDKKSRHLAGAHGETCDTPMLVLTDLEMPELDGVAATRCIRGMLQDRTSPPLFIALCTAQSKENVMRQYPDAPALFDTAFVEKPISRWVLKELFERFVARIETLRTSRTWMESEAL</sequence>
<evidence type="ECO:0000256" key="4">
    <source>
        <dbReference type="ARBA" id="ARBA00022679"/>
    </source>
</evidence>
<evidence type="ECO:0000256" key="7">
    <source>
        <dbReference type="SAM" id="Phobius"/>
    </source>
</evidence>
<accession>A0A7S1NZC8</accession>
<keyword evidence="7" id="KW-0812">Transmembrane</keyword>
<dbReference type="GO" id="GO:0000155">
    <property type="term" value="F:phosphorelay sensor kinase activity"/>
    <property type="evidence" value="ECO:0007669"/>
    <property type="project" value="InterPro"/>
</dbReference>
<feature type="domain" description="Histidine kinase" evidence="8">
    <location>
        <begin position="225"/>
        <end position="522"/>
    </location>
</feature>
<dbReference type="GO" id="GO:0005886">
    <property type="term" value="C:plasma membrane"/>
    <property type="evidence" value="ECO:0007669"/>
    <property type="project" value="TreeGrafter"/>
</dbReference>
<evidence type="ECO:0000259" key="9">
    <source>
        <dbReference type="PROSITE" id="PS50110"/>
    </source>
</evidence>
<dbReference type="InterPro" id="IPR003594">
    <property type="entry name" value="HATPase_dom"/>
</dbReference>